<dbReference type="InterPro" id="IPR008979">
    <property type="entry name" value="Galactose-bd-like_sf"/>
</dbReference>
<reference evidence="2 3" key="1">
    <citation type="journal article" date="2020" name="ISME J.">
        <title>Comparative genomics reveals insights into cyanobacterial evolution and habitat adaptation.</title>
        <authorList>
            <person name="Chen M.Y."/>
            <person name="Teng W.K."/>
            <person name="Zhao L."/>
            <person name="Hu C.X."/>
            <person name="Zhou Y.K."/>
            <person name="Han B.P."/>
            <person name="Song L.R."/>
            <person name="Shu W.S."/>
        </authorList>
    </citation>
    <scope>NUCLEOTIDE SEQUENCE [LARGE SCALE GENOMIC DNA]</scope>
    <source>
        <strain evidence="2 3">FACHB-362</strain>
    </source>
</reference>
<name>A0ABR8J8L1_9NOST</name>
<dbReference type="EMBL" id="JACJTQ010000025">
    <property type="protein sequence ID" value="MBD2693341.1"/>
    <property type="molecule type" value="Genomic_DNA"/>
</dbReference>
<feature type="chain" id="PRO_5047130733" description="DUF642 domain-containing protein" evidence="1">
    <location>
        <begin position="25"/>
        <end position="254"/>
    </location>
</feature>
<evidence type="ECO:0000313" key="2">
    <source>
        <dbReference type="EMBL" id="MBD2693341.1"/>
    </source>
</evidence>
<organism evidence="2 3">
    <name type="scientific">Anabaena catenula FACHB-362</name>
    <dbReference type="NCBI Taxonomy" id="2692877"/>
    <lineage>
        <taxon>Bacteria</taxon>
        <taxon>Bacillati</taxon>
        <taxon>Cyanobacteriota</taxon>
        <taxon>Cyanophyceae</taxon>
        <taxon>Nostocales</taxon>
        <taxon>Nostocaceae</taxon>
        <taxon>Anabaena</taxon>
    </lineage>
</organism>
<dbReference type="Proteomes" id="UP000660381">
    <property type="component" value="Unassembled WGS sequence"/>
</dbReference>
<sequence>MKKQLLTVTLTATIFGSLTNPSQALEFVNNGSFENGFTGWTVLSQTGSMGNVSITSGGTSPISSSTIPLPTQGTRYAVTDQNGLGSYVLYQDITLSSGSTYSLSFNYFAQTAAPLYVGSNMSLNTIQNQHARVDIMTPFSAGFDPFNSAPNTNVLANVLAPTASPSNFTSVTGYNLTPFAGQTIRLAFRQVDNQTYFQFGIDNVSIQSAAAPVPFGLNTETSLAVGLPLFLGLRLLKKKVISKNKQSKAIDILA</sequence>
<protein>
    <recommendedName>
        <fullName evidence="4">DUF642 domain-containing protein</fullName>
    </recommendedName>
</protein>
<dbReference type="Gene3D" id="2.60.120.260">
    <property type="entry name" value="Galactose-binding domain-like"/>
    <property type="match status" value="1"/>
</dbReference>
<feature type="signal peptide" evidence="1">
    <location>
        <begin position="1"/>
        <end position="24"/>
    </location>
</feature>
<gene>
    <name evidence="2" type="ORF">H6G68_16545</name>
</gene>
<comment type="caution">
    <text evidence="2">The sequence shown here is derived from an EMBL/GenBank/DDBJ whole genome shotgun (WGS) entry which is preliminary data.</text>
</comment>
<proteinExistence type="predicted"/>
<keyword evidence="3" id="KW-1185">Reference proteome</keyword>
<evidence type="ECO:0000313" key="3">
    <source>
        <dbReference type="Proteomes" id="UP000660381"/>
    </source>
</evidence>
<accession>A0ABR8J8L1</accession>
<evidence type="ECO:0008006" key="4">
    <source>
        <dbReference type="Google" id="ProtNLM"/>
    </source>
</evidence>
<dbReference type="RefSeq" id="WP_190907618.1">
    <property type="nucleotide sequence ID" value="NZ_JACJTQ010000025.1"/>
</dbReference>
<dbReference type="SUPFAM" id="SSF49785">
    <property type="entry name" value="Galactose-binding domain-like"/>
    <property type="match status" value="1"/>
</dbReference>
<evidence type="ECO:0000256" key="1">
    <source>
        <dbReference type="SAM" id="SignalP"/>
    </source>
</evidence>
<keyword evidence="1" id="KW-0732">Signal</keyword>